<dbReference type="EMBL" id="CP042435">
    <property type="protein sequence ID" value="QEC69833.1"/>
    <property type="molecule type" value="Genomic_DNA"/>
</dbReference>
<dbReference type="AlphaFoldDB" id="A0A5B8VFE9"/>
<dbReference type="InterPro" id="IPR019226">
    <property type="entry name" value="DUF2158"/>
</dbReference>
<dbReference type="Proteomes" id="UP000321533">
    <property type="component" value="Chromosome"/>
</dbReference>
<proteinExistence type="predicted"/>
<evidence type="ECO:0000313" key="2">
    <source>
        <dbReference type="Proteomes" id="UP000321533"/>
    </source>
</evidence>
<protein>
    <submittedName>
        <fullName evidence="1">DUF2158 domain-containing protein</fullName>
    </submittedName>
</protein>
<accession>A0A5B8VFE9</accession>
<sequence>MANKFKAGDKVVLKTGSPLMTVKGHAESHTSNGNIAIIDRYECIWSDGKKAQQAVFVEDILKMVEAAK</sequence>
<name>A0A5B8VFE9_9BACT</name>
<organism evidence="1 2">
    <name type="scientific">Panacibacter ginsenosidivorans</name>
    <dbReference type="NCBI Taxonomy" id="1813871"/>
    <lineage>
        <taxon>Bacteria</taxon>
        <taxon>Pseudomonadati</taxon>
        <taxon>Bacteroidota</taxon>
        <taxon>Chitinophagia</taxon>
        <taxon>Chitinophagales</taxon>
        <taxon>Chitinophagaceae</taxon>
        <taxon>Panacibacter</taxon>
    </lineage>
</organism>
<dbReference type="Pfam" id="PF09926">
    <property type="entry name" value="DUF2158"/>
    <property type="match status" value="1"/>
</dbReference>
<evidence type="ECO:0000313" key="1">
    <source>
        <dbReference type="EMBL" id="QEC69833.1"/>
    </source>
</evidence>
<dbReference type="OrthoDB" id="1264301at2"/>
<keyword evidence="2" id="KW-1185">Reference proteome</keyword>
<gene>
    <name evidence="1" type="ORF">FRZ67_21955</name>
</gene>
<dbReference type="KEGG" id="pgin:FRZ67_21955"/>
<reference evidence="1 2" key="1">
    <citation type="journal article" date="2016" name="Int. J. Syst. Evol. Microbiol.">
        <title>Panacibacter ginsenosidivorans gen. nov., sp. nov., with ginsenoside converting activity isolated from soil of a ginseng field.</title>
        <authorList>
            <person name="Siddiqi M.Z."/>
            <person name="Muhammad Shafi S."/>
            <person name="Choi K.D."/>
            <person name="Im W.T."/>
        </authorList>
    </citation>
    <scope>NUCLEOTIDE SEQUENCE [LARGE SCALE GENOMIC DNA]</scope>
    <source>
        <strain evidence="1 2">Gsoil1550</strain>
    </source>
</reference>
<dbReference type="RefSeq" id="WP_147192709.1">
    <property type="nucleotide sequence ID" value="NZ_CP042435.1"/>
</dbReference>